<dbReference type="Gene3D" id="3.80.10.10">
    <property type="entry name" value="Ribonuclease Inhibitor"/>
    <property type="match status" value="2"/>
</dbReference>
<evidence type="ECO:0000313" key="4">
    <source>
        <dbReference type="Proteomes" id="UP000327085"/>
    </source>
</evidence>
<evidence type="ECO:0000313" key="3">
    <source>
        <dbReference type="EMBL" id="VVA30784.1"/>
    </source>
</evidence>
<protein>
    <submittedName>
        <fullName evidence="3">PREDICTED: LRR receptor</fullName>
    </submittedName>
</protein>
<dbReference type="InterPro" id="IPR001611">
    <property type="entry name" value="Leu-rich_rpt"/>
</dbReference>
<dbReference type="PANTHER" id="PTHR48065">
    <property type="entry name" value="OS10G0469600 PROTEIN"/>
    <property type="match status" value="1"/>
</dbReference>
<sequence length="232" mass="25527">MTIILIEFKVGIYDLQIPVLSKVSYLDLSYNKLSGSISFLCSSAAIGLVFLDLSRNNISREVPDCLTHLENLVMLDLSYNALSGKIPTTIGSVFRIETLKLRSNRFVGQLPSSLKNCTSLVVIDVGHNKLSRPIPEWLGSGNQLTGQITPEIGNLQSLDALDLSRNQIEGRIPTSLSRIDRLSFLDLSFNKLSGEIPIETQLQGFDPSVYAGNQLCGPPLKNLCADQMCKRN</sequence>
<keyword evidence="3" id="KW-0675">Receptor</keyword>
<reference evidence="4" key="1">
    <citation type="journal article" date="2020" name="Plant J.">
        <title>Transposons played a major role in the diversification between the closely related almond and peach genomes: results from the almond genome sequence.</title>
        <authorList>
            <person name="Alioto T."/>
            <person name="Alexiou K.G."/>
            <person name="Bardil A."/>
            <person name="Barteri F."/>
            <person name="Castanera R."/>
            <person name="Cruz F."/>
            <person name="Dhingra A."/>
            <person name="Duval H."/>
            <person name="Fernandez I Marti A."/>
            <person name="Frias L."/>
            <person name="Galan B."/>
            <person name="Garcia J.L."/>
            <person name="Howad W."/>
            <person name="Gomez-Garrido J."/>
            <person name="Gut M."/>
            <person name="Julca I."/>
            <person name="Morata J."/>
            <person name="Puigdomenech P."/>
            <person name="Ribeca P."/>
            <person name="Rubio Cabetas M.J."/>
            <person name="Vlasova A."/>
            <person name="Wirthensohn M."/>
            <person name="Garcia-Mas J."/>
            <person name="Gabaldon T."/>
            <person name="Casacuberta J.M."/>
            <person name="Arus P."/>
        </authorList>
    </citation>
    <scope>NUCLEOTIDE SEQUENCE [LARGE SCALE GENOMIC DNA]</scope>
    <source>
        <strain evidence="4">cv. Texas</strain>
    </source>
</reference>
<dbReference type="FunFam" id="3.80.10.10:FF:000383">
    <property type="entry name" value="Leucine-rich repeat receptor protein kinase EMS1"/>
    <property type="match status" value="1"/>
</dbReference>
<organism evidence="3 4">
    <name type="scientific">Prunus dulcis</name>
    <name type="common">Almond</name>
    <name type="synonym">Amygdalus dulcis</name>
    <dbReference type="NCBI Taxonomy" id="3755"/>
    <lineage>
        <taxon>Eukaryota</taxon>
        <taxon>Viridiplantae</taxon>
        <taxon>Streptophyta</taxon>
        <taxon>Embryophyta</taxon>
        <taxon>Tracheophyta</taxon>
        <taxon>Spermatophyta</taxon>
        <taxon>Magnoliopsida</taxon>
        <taxon>eudicotyledons</taxon>
        <taxon>Gunneridae</taxon>
        <taxon>Pentapetalae</taxon>
        <taxon>rosids</taxon>
        <taxon>fabids</taxon>
        <taxon>Rosales</taxon>
        <taxon>Rosaceae</taxon>
        <taxon>Amygdaloideae</taxon>
        <taxon>Amygdaleae</taxon>
        <taxon>Prunus</taxon>
    </lineage>
</organism>
<keyword evidence="2" id="KW-0677">Repeat</keyword>
<accession>A0A5E4FTL4</accession>
<keyword evidence="1" id="KW-0433">Leucine-rich repeat</keyword>
<evidence type="ECO:0000256" key="1">
    <source>
        <dbReference type="ARBA" id="ARBA00022614"/>
    </source>
</evidence>
<dbReference type="Pfam" id="PF00560">
    <property type="entry name" value="LRR_1"/>
    <property type="match status" value="7"/>
</dbReference>
<dbReference type="SUPFAM" id="SSF52058">
    <property type="entry name" value="L domain-like"/>
    <property type="match status" value="1"/>
</dbReference>
<dbReference type="InParanoid" id="A0A5E4FTL4"/>
<proteinExistence type="predicted"/>
<dbReference type="PANTHER" id="PTHR48065:SF11">
    <property type="entry name" value="OS11G0213300 PROTEIN"/>
    <property type="match status" value="1"/>
</dbReference>
<dbReference type="Gramene" id="VVA30784">
    <property type="protein sequence ID" value="VVA30784"/>
    <property type="gene ID" value="Prudul26B013025"/>
</dbReference>
<gene>
    <name evidence="3" type="ORF">ALMOND_2B013025</name>
</gene>
<dbReference type="Proteomes" id="UP000327085">
    <property type="component" value="Chromosome 2"/>
</dbReference>
<dbReference type="PRINTS" id="PR00019">
    <property type="entry name" value="LEURICHRPT"/>
</dbReference>
<dbReference type="OMA" id="CADQMCK"/>
<evidence type="ECO:0000256" key="2">
    <source>
        <dbReference type="ARBA" id="ARBA00022737"/>
    </source>
</evidence>
<name>A0A5E4FTL4_PRUDU</name>
<dbReference type="AlphaFoldDB" id="A0A5E4FTL4"/>
<dbReference type="EMBL" id="CABIKO010000197">
    <property type="protein sequence ID" value="VVA30784.1"/>
    <property type="molecule type" value="Genomic_DNA"/>
</dbReference>
<dbReference type="InterPro" id="IPR032675">
    <property type="entry name" value="LRR_dom_sf"/>
</dbReference>